<dbReference type="AlphaFoldDB" id="E9FTD5"/>
<dbReference type="Proteomes" id="UP000000305">
    <property type="component" value="Unassembled WGS sequence"/>
</dbReference>
<feature type="region of interest" description="Disordered" evidence="1">
    <location>
        <begin position="162"/>
        <end position="182"/>
    </location>
</feature>
<name>E9FTD5_DAPPU</name>
<evidence type="ECO:0000313" key="2">
    <source>
        <dbReference type="EMBL" id="EFX89658.1"/>
    </source>
</evidence>
<feature type="non-terminal residue" evidence="2">
    <location>
        <position position="359"/>
    </location>
</feature>
<accession>E9FTD5</accession>
<proteinExistence type="predicted"/>
<dbReference type="HOGENOM" id="CLU_066161_0_0_1"/>
<evidence type="ECO:0000313" key="3">
    <source>
        <dbReference type="Proteomes" id="UP000000305"/>
    </source>
</evidence>
<keyword evidence="3" id="KW-1185">Reference proteome</keyword>
<protein>
    <submittedName>
        <fullName evidence="2">Uncharacterized protein</fullName>
    </submittedName>
</protein>
<gene>
    <name evidence="2" type="ORF">DAPPUDRAFT_94897</name>
</gene>
<feature type="compositionally biased region" description="Basic and acidic residues" evidence="1">
    <location>
        <begin position="162"/>
        <end position="181"/>
    </location>
</feature>
<dbReference type="EMBL" id="GL732524">
    <property type="protein sequence ID" value="EFX89658.1"/>
    <property type="molecule type" value="Genomic_DNA"/>
</dbReference>
<sequence length="359" mass="41375">KFTKAIINFQLAIYRLLQNRSSALQVRGAAVCLGVEELFSPSVLVMWGEGHQTVKVLRRLTAVETMSEKVELSHCWVLSYAIFLVIDMEFMVSLMFDLFGVQWFCSPFPVERCSEMTVRYKLLVSTIAQKLILLNQQTQVFITPSRSCVVCVDRLHHARDNQDQQRLDQEEEKNREAKNDDVNSGVGTIIGYGRTVFHTGTLQMKLTDSEIVEEAEDITAEKKNTAFKLSIILQILKFASCLPKPSKTKEFLFARPIPIPSNVNLQKERHVKLVMQWCRGWTHPQQRQPSKEKARKTCQKEVGPIPRNFNLQKERAVRLSFTFEGHGDHYIKRVMQWCRGWVRTGRVSSFSSSYNSRKA</sequence>
<dbReference type="KEGG" id="dpx:DAPPUDRAFT_94897"/>
<organism evidence="2 3">
    <name type="scientific">Daphnia pulex</name>
    <name type="common">Water flea</name>
    <dbReference type="NCBI Taxonomy" id="6669"/>
    <lineage>
        <taxon>Eukaryota</taxon>
        <taxon>Metazoa</taxon>
        <taxon>Ecdysozoa</taxon>
        <taxon>Arthropoda</taxon>
        <taxon>Crustacea</taxon>
        <taxon>Branchiopoda</taxon>
        <taxon>Diplostraca</taxon>
        <taxon>Cladocera</taxon>
        <taxon>Anomopoda</taxon>
        <taxon>Daphniidae</taxon>
        <taxon>Daphnia</taxon>
    </lineage>
</organism>
<dbReference type="InParanoid" id="E9FTD5"/>
<evidence type="ECO:0000256" key="1">
    <source>
        <dbReference type="SAM" id="MobiDB-lite"/>
    </source>
</evidence>
<reference evidence="2 3" key="1">
    <citation type="journal article" date="2011" name="Science">
        <title>The ecoresponsive genome of Daphnia pulex.</title>
        <authorList>
            <person name="Colbourne J.K."/>
            <person name="Pfrender M.E."/>
            <person name="Gilbert D."/>
            <person name="Thomas W.K."/>
            <person name="Tucker A."/>
            <person name="Oakley T.H."/>
            <person name="Tokishita S."/>
            <person name="Aerts A."/>
            <person name="Arnold G.J."/>
            <person name="Basu M.K."/>
            <person name="Bauer D.J."/>
            <person name="Caceres C.E."/>
            <person name="Carmel L."/>
            <person name="Casola C."/>
            <person name="Choi J.H."/>
            <person name="Detter J.C."/>
            <person name="Dong Q."/>
            <person name="Dusheyko S."/>
            <person name="Eads B.D."/>
            <person name="Frohlich T."/>
            <person name="Geiler-Samerotte K.A."/>
            <person name="Gerlach D."/>
            <person name="Hatcher P."/>
            <person name="Jogdeo S."/>
            <person name="Krijgsveld J."/>
            <person name="Kriventseva E.V."/>
            <person name="Kultz D."/>
            <person name="Laforsch C."/>
            <person name="Lindquist E."/>
            <person name="Lopez J."/>
            <person name="Manak J.R."/>
            <person name="Muller J."/>
            <person name="Pangilinan J."/>
            <person name="Patwardhan R.P."/>
            <person name="Pitluck S."/>
            <person name="Pritham E.J."/>
            <person name="Rechtsteiner A."/>
            <person name="Rho M."/>
            <person name="Rogozin I.B."/>
            <person name="Sakarya O."/>
            <person name="Salamov A."/>
            <person name="Schaack S."/>
            <person name="Shapiro H."/>
            <person name="Shiga Y."/>
            <person name="Skalitzky C."/>
            <person name="Smith Z."/>
            <person name="Souvorov A."/>
            <person name="Sung W."/>
            <person name="Tang Z."/>
            <person name="Tsuchiya D."/>
            <person name="Tu H."/>
            <person name="Vos H."/>
            <person name="Wang M."/>
            <person name="Wolf Y.I."/>
            <person name="Yamagata H."/>
            <person name="Yamada T."/>
            <person name="Ye Y."/>
            <person name="Shaw J.R."/>
            <person name="Andrews J."/>
            <person name="Crease T.J."/>
            <person name="Tang H."/>
            <person name="Lucas S.M."/>
            <person name="Robertson H.M."/>
            <person name="Bork P."/>
            <person name="Koonin E.V."/>
            <person name="Zdobnov E.M."/>
            <person name="Grigoriev I.V."/>
            <person name="Lynch M."/>
            <person name="Boore J.L."/>
        </authorList>
    </citation>
    <scope>NUCLEOTIDE SEQUENCE [LARGE SCALE GENOMIC DNA]</scope>
</reference>